<reference evidence="1 2" key="1">
    <citation type="submission" date="2019-09" db="EMBL/GenBank/DDBJ databases">
        <title>Parvibaculum sedimenti sp. nov., isolated from sediment.</title>
        <authorList>
            <person name="Wang Y."/>
        </authorList>
    </citation>
    <scope>NUCLEOTIDE SEQUENCE [LARGE SCALE GENOMIC DNA]</scope>
    <source>
        <strain evidence="1 2">HXT-9</strain>
    </source>
</reference>
<keyword evidence="2" id="KW-1185">Reference proteome</keyword>
<protein>
    <submittedName>
        <fullName evidence="1">Uncharacterized protein</fullName>
    </submittedName>
</protein>
<gene>
    <name evidence="1" type="ORF">F2P47_04615</name>
</gene>
<sequence length="74" mass="8192">MRIRIAHMAGELAAPAGVRLTAWRDRFQLTGPTGKRELATDLASIWRAVDRLGRAMPDPLDDAFFDGLEAQAKE</sequence>
<dbReference type="RefSeq" id="WP_152214995.1">
    <property type="nucleotide sequence ID" value="NZ_JBAQYD010000187.1"/>
</dbReference>
<comment type="caution">
    <text evidence="1">The sequence shown here is derived from an EMBL/GenBank/DDBJ whole genome shotgun (WGS) entry which is preliminary data.</text>
</comment>
<dbReference type="EMBL" id="WESC01000003">
    <property type="protein sequence ID" value="KAB7741692.1"/>
    <property type="molecule type" value="Genomic_DNA"/>
</dbReference>
<dbReference type="Proteomes" id="UP000468901">
    <property type="component" value="Unassembled WGS sequence"/>
</dbReference>
<proteinExistence type="predicted"/>
<name>A0A6N6VLP7_9HYPH</name>
<organism evidence="1 2">
    <name type="scientific">Parvibaculum sedimenti</name>
    <dbReference type="NCBI Taxonomy" id="2608632"/>
    <lineage>
        <taxon>Bacteria</taxon>
        <taxon>Pseudomonadati</taxon>
        <taxon>Pseudomonadota</taxon>
        <taxon>Alphaproteobacteria</taxon>
        <taxon>Hyphomicrobiales</taxon>
        <taxon>Parvibaculaceae</taxon>
        <taxon>Parvibaculum</taxon>
    </lineage>
</organism>
<dbReference type="AlphaFoldDB" id="A0A6N6VLP7"/>
<evidence type="ECO:0000313" key="2">
    <source>
        <dbReference type="Proteomes" id="UP000468901"/>
    </source>
</evidence>
<evidence type="ECO:0000313" key="1">
    <source>
        <dbReference type="EMBL" id="KAB7741692.1"/>
    </source>
</evidence>
<accession>A0A6N6VLP7</accession>